<keyword evidence="1" id="KW-0732">Signal</keyword>
<name>A0A330LQL2_9GAMM</name>
<keyword evidence="3" id="KW-1185">Reference proteome</keyword>
<evidence type="ECO:0000256" key="1">
    <source>
        <dbReference type="SAM" id="SignalP"/>
    </source>
</evidence>
<feature type="chain" id="PRO_5016265274" description="Lipoprotein" evidence="1">
    <location>
        <begin position="21"/>
        <end position="176"/>
    </location>
</feature>
<gene>
    <name evidence="2" type="ORF">MORIYA_2780</name>
</gene>
<accession>A0A330LQL2</accession>
<dbReference type="Proteomes" id="UP000250163">
    <property type="component" value="Chromosome MORIYA"/>
</dbReference>
<evidence type="ECO:0000313" key="2">
    <source>
        <dbReference type="EMBL" id="SQD79247.1"/>
    </source>
</evidence>
<protein>
    <recommendedName>
        <fullName evidence="4">Lipoprotein</fullName>
    </recommendedName>
</protein>
<dbReference type="RefSeq" id="WP_112715830.1">
    <property type="nucleotide sequence ID" value="NZ_LS483250.1"/>
</dbReference>
<sequence>MKLTLIFTMILALSACSTYNAPDSPLLNASAVWVIMPLQNNSSTPLAAEKAEQILSSQLYRKGINAVIYPKTPLKSLTDILDQTSKYKHAEAWLATYPADYIITGSVQEWHYKNGLDAEPAVGLTLEIKNAANNQTLWRASGSRVGWGRESVSGAGIVVVETLVNGLNFAPAATTE</sequence>
<evidence type="ECO:0000313" key="3">
    <source>
        <dbReference type="Proteomes" id="UP000250163"/>
    </source>
</evidence>
<dbReference type="PROSITE" id="PS51257">
    <property type="entry name" value="PROKAR_LIPOPROTEIN"/>
    <property type="match status" value="1"/>
</dbReference>
<dbReference type="Gene3D" id="3.40.50.10610">
    <property type="entry name" value="ABC-type transport auxiliary lipoprotein component"/>
    <property type="match status" value="1"/>
</dbReference>
<reference evidence="3" key="1">
    <citation type="submission" date="2018-05" db="EMBL/GenBank/DDBJ databases">
        <authorList>
            <person name="Cea G.-C."/>
            <person name="William W."/>
        </authorList>
    </citation>
    <scope>NUCLEOTIDE SEQUENCE [LARGE SCALE GENOMIC DNA]</scope>
    <source>
        <strain evidence="3">DB21MT 5</strain>
    </source>
</reference>
<dbReference type="OrthoDB" id="9791579at2"/>
<dbReference type="AlphaFoldDB" id="A0A330LQL2"/>
<dbReference type="KEGG" id="mya:MORIYA_2780"/>
<organism evidence="2 3">
    <name type="scientific">Moritella yayanosii</name>
    <dbReference type="NCBI Taxonomy" id="69539"/>
    <lineage>
        <taxon>Bacteria</taxon>
        <taxon>Pseudomonadati</taxon>
        <taxon>Pseudomonadota</taxon>
        <taxon>Gammaproteobacteria</taxon>
        <taxon>Alteromonadales</taxon>
        <taxon>Moritellaceae</taxon>
        <taxon>Moritella</taxon>
    </lineage>
</organism>
<proteinExistence type="predicted"/>
<dbReference type="EMBL" id="LS483250">
    <property type="protein sequence ID" value="SQD79247.1"/>
    <property type="molecule type" value="Genomic_DNA"/>
</dbReference>
<feature type="signal peptide" evidence="1">
    <location>
        <begin position="1"/>
        <end position="20"/>
    </location>
</feature>
<evidence type="ECO:0008006" key="4">
    <source>
        <dbReference type="Google" id="ProtNLM"/>
    </source>
</evidence>